<dbReference type="Proteomes" id="UP000232062">
    <property type="component" value="Unassembled WGS sequence"/>
</dbReference>
<dbReference type="Gene3D" id="3.30.1380.10">
    <property type="match status" value="1"/>
</dbReference>
<dbReference type="Pfam" id="PF13539">
    <property type="entry name" value="Peptidase_M15_4"/>
    <property type="match status" value="1"/>
</dbReference>
<dbReference type="STRING" id="1076549.HA45_19450"/>
<dbReference type="InterPro" id="IPR039561">
    <property type="entry name" value="Peptidase_M15C"/>
</dbReference>
<evidence type="ECO:0000313" key="3">
    <source>
        <dbReference type="Proteomes" id="UP000232062"/>
    </source>
</evidence>
<dbReference type="GO" id="GO:0008233">
    <property type="term" value="F:peptidase activity"/>
    <property type="evidence" value="ECO:0007669"/>
    <property type="project" value="InterPro"/>
</dbReference>
<name>A0A2M9WHH5_9GAMM</name>
<comment type="caution">
    <text evidence="2">The sequence shown here is derived from an EMBL/GenBank/DDBJ whole genome shotgun (WGS) entry which is preliminary data.</text>
</comment>
<sequence>MSSFRFSQRSENNLQGVHPDLVKLTRSALEVSAVDFGITEGLRSAERQKEMVAGGHSQTLNSRHLTGHAVDVVAYVGGQVSWEWALYEQIDAAFKQASADLSIPVEWGGNWTTLKDGAHFQLPFAAYPA</sequence>
<reference evidence="2 3" key="1">
    <citation type="submission" date="2017-11" db="EMBL/GenBank/DDBJ databases">
        <title>The genome sequence of Pantoea rodasii DSM 26611.</title>
        <authorList>
            <person name="Gao J."/>
            <person name="Mao X."/>
            <person name="Sun J."/>
        </authorList>
    </citation>
    <scope>NUCLEOTIDE SEQUENCE [LARGE SCALE GENOMIC DNA]</scope>
    <source>
        <strain evidence="2 3">DSM 26611</strain>
    </source>
</reference>
<proteinExistence type="predicted"/>
<keyword evidence="3" id="KW-1185">Reference proteome</keyword>
<dbReference type="InterPro" id="IPR009045">
    <property type="entry name" value="Zn_M74/Hedgehog-like"/>
</dbReference>
<dbReference type="RefSeq" id="WP_100700268.1">
    <property type="nucleotide sequence ID" value="NZ_MLFP01000019.1"/>
</dbReference>
<accession>A0A2M9WHH5</accession>
<dbReference type="AlphaFoldDB" id="A0A2M9WHH5"/>
<gene>
    <name evidence="2" type="ORF">PRCB_02990</name>
</gene>
<evidence type="ECO:0000313" key="2">
    <source>
        <dbReference type="EMBL" id="PJZ06994.1"/>
    </source>
</evidence>
<dbReference type="EMBL" id="PIQI01000009">
    <property type="protein sequence ID" value="PJZ06994.1"/>
    <property type="molecule type" value="Genomic_DNA"/>
</dbReference>
<evidence type="ECO:0000259" key="1">
    <source>
        <dbReference type="Pfam" id="PF13539"/>
    </source>
</evidence>
<organism evidence="2 3">
    <name type="scientific">Pantoea rodasii</name>
    <dbReference type="NCBI Taxonomy" id="1076549"/>
    <lineage>
        <taxon>Bacteria</taxon>
        <taxon>Pseudomonadati</taxon>
        <taxon>Pseudomonadota</taxon>
        <taxon>Gammaproteobacteria</taxon>
        <taxon>Enterobacterales</taxon>
        <taxon>Erwiniaceae</taxon>
        <taxon>Pantoea</taxon>
    </lineage>
</organism>
<dbReference type="SUPFAM" id="SSF55166">
    <property type="entry name" value="Hedgehog/DD-peptidase"/>
    <property type="match status" value="1"/>
</dbReference>
<dbReference type="OrthoDB" id="8479979at2"/>
<feature type="domain" description="Peptidase M15C" evidence="1">
    <location>
        <begin position="57"/>
        <end position="122"/>
    </location>
</feature>
<dbReference type="CDD" id="cd14845">
    <property type="entry name" value="L-Ala-D-Glu_peptidase_like"/>
    <property type="match status" value="1"/>
</dbReference>
<protein>
    <submittedName>
        <fullName evidence="2">Peptidase M15</fullName>
    </submittedName>
</protein>